<feature type="transmembrane region" description="Helical" evidence="1">
    <location>
        <begin position="231"/>
        <end position="255"/>
    </location>
</feature>
<evidence type="ECO:0000256" key="1">
    <source>
        <dbReference type="SAM" id="Phobius"/>
    </source>
</evidence>
<organism evidence="4 5">
    <name type="scientific">Legionella londiniensis</name>
    <dbReference type="NCBI Taxonomy" id="45068"/>
    <lineage>
        <taxon>Bacteria</taxon>
        <taxon>Pseudomonadati</taxon>
        <taxon>Pseudomonadota</taxon>
        <taxon>Gammaproteobacteria</taxon>
        <taxon>Legionellales</taxon>
        <taxon>Legionellaceae</taxon>
        <taxon>Legionella</taxon>
    </lineage>
</organism>
<feature type="transmembrane region" description="Helical" evidence="1">
    <location>
        <begin position="85"/>
        <end position="103"/>
    </location>
</feature>
<dbReference type="Proteomes" id="UP000054997">
    <property type="component" value="Unassembled WGS sequence"/>
</dbReference>
<feature type="transmembrane region" description="Helical" evidence="1">
    <location>
        <begin position="301"/>
        <end position="318"/>
    </location>
</feature>
<feature type="transmembrane region" description="Helical" evidence="1">
    <location>
        <begin position="139"/>
        <end position="158"/>
    </location>
</feature>
<proteinExistence type="predicted"/>
<gene>
    <name evidence="4" type="ORF">Llon_1187</name>
</gene>
<protein>
    <submittedName>
        <fullName evidence="4">Transmembrane protein</fullName>
    </submittedName>
</protein>
<evidence type="ECO:0000313" key="5">
    <source>
        <dbReference type="Proteomes" id="UP000054997"/>
    </source>
</evidence>
<keyword evidence="1" id="KW-0472">Membrane</keyword>
<keyword evidence="1 4" id="KW-0812">Transmembrane</keyword>
<evidence type="ECO:0000259" key="3">
    <source>
        <dbReference type="Pfam" id="PF13194"/>
    </source>
</evidence>
<reference evidence="4 5" key="1">
    <citation type="submission" date="2015-11" db="EMBL/GenBank/DDBJ databases">
        <title>Genomic analysis of 38 Legionella species identifies large and diverse effector repertoires.</title>
        <authorList>
            <person name="Burstein D."/>
            <person name="Amaro F."/>
            <person name="Zusman T."/>
            <person name="Lifshitz Z."/>
            <person name="Cohen O."/>
            <person name="Gilbert J.A."/>
            <person name="Pupko T."/>
            <person name="Shuman H.A."/>
            <person name="Segal G."/>
        </authorList>
    </citation>
    <scope>NUCLEOTIDE SEQUENCE [LARGE SCALE GENOMIC DNA]</scope>
    <source>
        <strain evidence="4 5">ATCC 49505</strain>
    </source>
</reference>
<feature type="transmembrane region" description="Helical" evidence="1">
    <location>
        <begin position="198"/>
        <end position="219"/>
    </location>
</feature>
<feature type="transmembrane region" description="Helical" evidence="1">
    <location>
        <begin position="173"/>
        <end position="191"/>
    </location>
</feature>
<dbReference type="OrthoDB" id="9813718at2"/>
<dbReference type="EMBL" id="LNYK01000016">
    <property type="protein sequence ID" value="KTD21089.1"/>
    <property type="molecule type" value="Genomic_DNA"/>
</dbReference>
<feature type="domain" description="MgtC/SapB/SrpB/YhiD N-terminal" evidence="2">
    <location>
        <begin position="9"/>
        <end position="129"/>
    </location>
</feature>
<accession>A0A0W0VLW0</accession>
<dbReference type="Pfam" id="PF13194">
    <property type="entry name" value="DUF4010"/>
    <property type="match status" value="1"/>
</dbReference>
<dbReference type="Pfam" id="PF02308">
    <property type="entry name" value="MgtC"/>
    <property type="match status" value="1"/>
</dbReference>
<dbReference type="RefSeq" id="WP_058529192.1">
    <property type="nucleotide sequence ID" value="NZ_CAAAHZ010000015.1"/>
</dbReference>
<feature type="transmembrane region" description="Helical" evidence="1">
    <location>
        <begin position="391"/>
        <end position="415"/>
    </location>
</feature>
<dbReference type="PANTHER" id="PTHR39084:SF1">
    <property type="entry name" value="DUF4010 DOMAIN-CONTAINING PROTEIN"/>
    <property type="match status" value="1"/>
</dbReference>
<evidence type="ECO:0000313" key="4">
    <source>
        <dbReference type="EMBL" id="KTD21089.1"/>
    </source>
</evidence>
<feature type="domain" description="DUF4010" evidence="3">
    <location>
        <begin position="180"/>
        <end position="383"/>
    </location>
</feature>
<feature type="transmembrane region" description="Helical" evidence="1">
    <location>
        <begin position="262"/>
        <end position="281"/>
    </location>
</feature>
<name>A0A0W0VLW0_9GAMM</name>
<evidence type="ECO:0000259" key="2">
    <source>
        <dbReference type="Pfam" id="PF02308"/>
    </source>
</evidence>
<keyword evidence="1" id="KW-1133">Transmembrane helix</keyword>
<dbReference type="PANTHER" id="PTHR39084">
    <property type="entry name" value="MEMBRANE PROTEIN-RELATED"/>
    <property type="match status" value="1"/>
</dbReference>
<dbReference type="PATRIC" id="fig|45068.5.peg.1280"/>
<feature type="transmembrane region" description="Helical" evidence="1">
    <location>
        <begin position="51"/>
        <end position="73"/>
    </location>
</feature>
<dbReference type="InterPro" id="IPR049177">
    <property type="entry name" value="MgtC_SapB_SrpB_YhiD_N"/>
</dbReference>
<feature type="transmembrane region" description="Helical" evidence="1">
    <location>
        <begin position="364"/>
        <end position="384"/>
    </location>
</feature>
<dbReference type="AlphaFoldDB" id="A0A0W0VLW0"/>
<feature type="transmembrane region" description="Helical" evidence="1">
    <location>
        <begin position="330"/>
        <end position="352"/>
    </location>
</feature>
<comment type="caution">
    <text evidence="4">The sequence shown here is derived from an EMBL/GenBank/DDBJ whole genome shotgun (WGS) entry which is preliminary data.</text>
</comment>
<keyword evidence="5" id="KW-1185">Reference proteome</keyword>
<sequence>MLELIQPFLLSFLIGLLIGIERERSQADGIKAIGMRTFILFALLGTLSAKIKIPLLTLSVSLFIFAAILLSYFRATQNSQKTRDIGITTEMAAATVFLLGYLILEHRALSMSIAIAILLILYGRPSLHRFAREKITAKEIEASITIIIISLAIISFLPDQTIDPWGLFNPQNFGIIFLILASLQFGGYIVIRLFGKRLGIILIGFFGGFVSSTAVFASLSQETRTKTQTVYSGVLGGVFATIATMLAFLMVILAVSPNLFKFVILPIIAAIASGGLSTWFFLHNGEAKIQISYPNPLDYKALIKLGLLIMGILLLVAITQKYLGTRALGITAFITGLFELQAMAYAIALFYQKNVLSLPQTLELLSITILASFISKFALVWLIARNRFAAIISLYLAGMLAVAAVVYFLMLTMMIKG</sequence>
<feature type="transmembrane region" description="Helical" evidence="1">
    <location>
        <begin position="109"/>
        <end position="127"/>
    </location>
</feature>
<dbReference type="InterPro" id="IPR025105">
    <property type="entry name" value="DUF4010"/>
</dbReference>